<protein>
    <submittedName>
        <fullName evidence="3">Glycosyltransferase family 2 protein</fullName>
    </submittedName>
</protein>
<evidence type="ECO:0000256" key="1">
    <source>
        <dbReference type="SAM" id="Phobius"/>
    </source>
</evidence>
<reference evidence="3" key="1">
    <citation type="journal article" date="2020" name="mSystems">
        <title>Genome- and Community-Level Interaction Insights into Carbon Utilization and Element Cycling Functions of Hydrothermarchaeota in Hydrothermal Sediment.</title>
        <authorList>
            <person name="Zhou Z."/>
            <person name="Liu Y."/>
            <person name="Xu W."/>
            <person name="Pan J."/>
            <person name="Luo Z.H."/>
            <person name="Li M."/>
        </authorList>
    </citation>
    <scope>NUCLEOTIDE SEQUENCE [LARGE SCALE GENOMIC DNA]</scope>
    <source>
        <strain evidence="3">SpSt-556</strain>
    </source>
</reference>
<feature type="domain" description="Glycosyltransferase 2-like" evidence="2">
    <location>
        <begin position="6"/>
        <end position="177"/>
    </location>
</feature>
<feature type="transmembrane region" description="Helical" evidence="1">
    <location>
        <begin position="301"/>
        <end position="323"/>
    </location>
</feature>
<dbReference type="Pfam" id="PF00535">
    <property type="entry name" value="Glycos_transf_2"/>
    <property type="match status" value="1"/>
</dbReference>
<keyword evidence="1" id="KW-0812">Transmembrane</keyword>
<accession>A0A7C4Q419</accession>
<dbReference type="InterPro" id="IPR029044">
    <property type="entry name" value="Nucleotide-diphossugar_trans"/>
</dbReference>
<proteinExistence type="predicted"/>
<feature type="transmembrane region" description="Helical" evidence="1">
    <location>
        <begin position="249"/>
        <end position="268"/>
    </location>
</feature>
<dbReference type="SUPFAM" id="SSF53448">
    <property type="entry name" value="Nucleotide-diphospho-sugar transferases"/>
    <property type="match status" value="1"/>
</dbReference>
<dbReference type="CDD" id="cd02525">
    <property type="entry name" value="Succinoglycan_BP_ExoA"/>
    <property type="match status" value="1"/>
</dbReference>
<dbReference type="InterPro" id="IPR001173">
    <property type="entry name" value="Glyco_trans_2-like"/>
</dbReference>
<keyword evidence="1" id="KW-1133">Transmembrane helix</keyword>
<dbReference type="GO" id="GO:0016740">
    <property type="term" value="F:transferase activity"/>
    <property type="evidence" value="ECO:0007669"/>
    <property type="project" value="UniProtKB-KW"/>
</dbReference>
<dbReference type="PANTHER" id="PTHR43685">
    <property type="entry name" value="GLYCOSYLTRANSFERASE"/>
    <property type="match status" value="1"/>
</dbReference>
<dbReference type="AlphaFoldDB" id="A0A7C4Q419"/>
<keyword evidence="3" id="KW-0808">Transferase</keyword>
<keyword evidence="1" id="KW-0472">Membrane</keyword>
<dbReference type="EMBL" id="DSXR01000074">
    <property type="protein sequence ID" value="HGS87353.1"/>
    <property type="molecule type" value="Genomic_DNA"/>
</dbReference>
<sequence length="331" mass="37418">MVQSVSVIIPCYNEEKTISLLLDAIYRQTYPRHLLEVIIADGGSVDDTRKRITDFQQSHPDLNIRVIDNPKRIIPAALNRAIEASSGEIILRLDAHCVPAEDYIARSVHNLNEGSGDNVGGLWIIEAGSAGWLGHSIAVAAAHRLGVGDARYRYSRKAGRVDTVPFGAFRRSLIEKIGGYDESLLTNEDYELNTRIRQNGGIVFFDPTIRSTYYARPNLTSLARQYWRYGYWKWRMLRRYPRSLRLRQLLPPLFVLTVALMLVLSFFFMAARSALVGLLIIYGLVLILSAVPPAFQKRQWYLVIGVPLAIATMHFCWGAGFLVSMIRSFKS</sequence>
<dbReference type="Gene3D" id="3.90.550.10">
    <property type="entry name" value="Spore Coat Polysaccharide Biosynthesis Protein SpsA, Chain A"/>
    <property type="match status" value="1"/>
</dbReference>
<gene>
    <name evidence="3" type="ORF">ENT17_07005</name>
</gene>
<comment type="caution">
    <text evidence="3">The sequence shown here is derived from an EMBL/GenBank/DDBJ whole genome shotgun (WGS) entry which is preliminary data.</text>
</comment>
<dbReference type="PANTHER" id="PTHR43685:SF2">
    <property type="entry name" value="GLYCOSYLTRANSFERASE 2-LIKE DOMAIN-CONTAINING PROTEIN"/>
    <property type="match status" value="1"/>
</dbReference>
<dbReference type="InterPro" id="IPR050834">
    <property type="entry name" value="Glycosyltransf_2"/>
</dbReference>
<evidence type="ECO:0000313" key="3">
    <source>
        <dbReference type="EMBL" id="HGS87353.1"/>
    </source>
</evidence>
<organism evidence="3">
    <name type="scientific">Bellilinea caldifistulae</name>
    <dbReference type="NCBI Taxonomy" id="360411"/>
    <lineage>
        <taxon>Bacteria</taxon>
        <taxon>Bacillati</taxon>
        <taxon>Chloroflexota</taxon>
        <taxon>Anaerolineae</taxon>
        <taxon>Anaerolineales</taxon>
        <taxon>Anaerolineaceae</taxon>
        <taxon>Bellilinea</taxon>
    </lineage>
</organism>
<name>A0A7C4Q419_9CHLR</name>
<evidence type="ECO:0000259" key="2">
    <source>
        <dbReference type="Pfam" id="PF00535"/>
    </source>
</evidence>
<feature type="transmembrane region" description="Helical" evidence="1">
    <location>
        <begin position="275"/>
        <end position="295"/>
    </location>
</feature>